<feature type="region of interest" description="Disordered" evidence="7">
    <location>
        <begin position="1059"/>
        <end position="1092"/>
    </location>
</feature>
<dbReference type="Gene3D" id="3.30.2160.10">
    <property type="entry name" value="Hect, E3 ligase catalytic domain"/>
    <property type="match status" value="1"/>
</dbReference>
<evidence type="ECO:0000256" key="2">
    <source>
        <dbReference type="ARBA" id="ARBA00004906"/>
    </source>
</evidence>
<name>A0ABM3FJC9_NEOLC</name>
<sequence>MPAETEMTALSSDQDDGKSSAMLDMPEAMNNKNFPREERIINENTENFESRFSIVDNHNATTSNVIDDVDSGGKKPSDNSISIAKSKKQITRCTANDYKLSQTLLVPEQSINDKGVPGGMEMSRDGSISTDDIEIIDKTMNVLSGSNASSLGRKELIRKQFLFQGSAQSLPSTSSLTNSAKDGTNIMPEISSTDVSNTFRDVNTGIRKSLSKQKNFLQPQSFGTAEKDTSDDSQFNLISSKPNLASISAIEEPNQNSIHHINSLDKNHSNSLELLVRETTDTQKLPGESFNFAEDLHSLPLKIPAEFSSFREESQNFSPNISGESADYMEKPNSPTVKIPGESMSFENKALDAPVPVKMPKEVLSCREEPQDPSLKIPGESTSFIQNPQSLPVIIPGESMIFENEALDSLTPVIIPGEFSNFNEESQEPPLKIPAESANLIKQTESPPVKILGESMSFENETLDSHIPVKIPEEFSSFREESQDPPSKIPGDSSNIKKIAESPPVKIPGESMSFQPALKDLPMPVKISGELLTSEEDSQDHLPVKIPGKSSTRYVEQECSSSIRTTGELSRSVREDILQSDNSFDSTDGAASLPLRTPVITATDGKNSFDIASSDDQKTVITSMKPFRLPSLPNLFEIQGDSAALSESLNTVQRRLDEARNFELGQRSSNSSDGSNSDTESQQAAASRNGTKKRSYKQHGVASNDSVEYYQLWRSTGGTQAPEFLYETLYPNPPPLPPRSVHRPLHRTHALPSVPPELPKRHPQKHPTPFHPEDCFGFEIVDVDEASGLKSRTAVTKSIALLSSPRPHRPLSRPLPDSALLNQSECPPTPTHRPRPLRPLPICATSKASVSSEEPLPTSWEARIDSHGRVFYIDHVNRTTTWQRPGIVTRNSGCDMQRQQLDRRYQSVRRTISRPDNIDQEPANSNVGTNNSETTPRQSEHQIERRAERANTNENEPFDITTTPPILFLTRSDFFTVLHTNSDAMELYNRNSSLKHMISKIRREPAAFPRYEHNRDLVSLINFFADPLKELPRGYESKLDRTGKRFFISHARKATSFIDPRLPTEPTHPRSVIDEPPVPPPRPQQSTVHTSPDIPIAYNDKVVAFLRQPNIMDILKERHAGLGQNIALREKVNTVRVEGTTALQRLGHDVPLALLLSLFEHEIMSYVPGNIGRSPLGSPHASPGLARASARAPAPYRRDFEAKLRTFYRKLESKGYGQGPGKLKLHIRREHLLEDAFTRIMAASKKDLQKGKLAVTFDHEEGLDYGGPSREFFFHLSRELFNPYYGLFEYSANDTYTVQVSPMSAFVDNYHDWFRFSGRVLGLALVHQYLLDAFFTRPFYKALLRLPASLSDLESLDQEFHQSLMWIKERDISIEPLELTFSVTEELLGRVAERELKPGGKNIMVTEKNKKEYLERVVRWRLERGVAEQTESLVRGFYEVVDPRLVSVFDARELELVIAGAAEIDLNDWRAHTEYRSGYHDAHPVVEWFWSCISRFSNEQRLRLLQFVTGTSSIPFEGFAALRGSTGPRRFCIEKWGKPNSLPRAHTCFNRLDLPPYPTPEILYEKLLLAVEETNTFGIE</sequence>
<gene>
    <name evidence="11 12 13 14 15" type="primary">LOC107220248</name>
</gene>
<comment type="pathway">
    <text evidence="2">Protein modification; protein ubiquitination.</text>
</comment>
<feature type="domain" description="HECT" evidence="9">
    <location>
        <begin position="1244"/>
        <end position="1580"/>
    </location>
</feature>
<feature type="region of interest" description="Disordered" evidence="7">
    <location>
        <begin position="660"/>
        <end position="701"/>
    </location>
</feature>
<dbReference type="Pfam" id="PF18436">
    <property type="entry name" value="HECW1_helix"/>
    <property type="match status" value="1"/>
</dbReference>
<evidence type="ECO:0000313" key="10">
    <source>
        <dbReference type="Proteomes" id="UP000829291"/>
    </source>
</evidence>
<organism evidence="10 14">
    <name type="scientific">Neodiprion lecontei</name>
    <name type="common">Redheaded pine sawfly</name>
    <dbReference type="NCBI Taxonomy" id="441921"/>
    <lineage>
        <taxon>Eukaryota</taxon>
        <taxon>Metazoa</taxon>
        <taxon>Ecdysozoa</taxon>
        <taxon>Arthropoda</taxon>
        <taxon>Hexapoda</taxon>
        <taxon>Insecta</taxon>
        <taxon>Pterygota</taxon>
        <taxon>Neoptera</taxon>
        <taxon>Endopterygota</taxon>
        <taxon>Hymenoptera</taxon>
        <taxon>Tenthredinoidea</taxon>
        <taxon>Diprionidae</taxon>
        <taxon>Diprioninae</taxon>
        <taxon>Neodiprion</taxon>
    </lineage>
</organism>
<dbReference type="PANTHER" id="PTHR11254">
    <property type="entry name" value="HECT DOMAIN UBIQUITIN-PROTEIN LIGASE"/>
    <property type="match status" value="1"/>
</dbReference>
<evidence type="ECO:0000313" key="11">
    <source>
        <dbReference type="RefSeq" id="XP_046588130.1"/>
    </source>
</evidence>
<dbReference type="InterPro" id="IPR040524">
    <property type="entry name" value="HECW1_helix"/>
</dbReference>
<evidence type="ECO:0000256" key="5">
    <source>
        <dbReference type="ARBA" id="ARBA00022786"/>
    </source>
</evidence>
<evidence type="ECO:0000256" key="1">
    <source>
        <dbReference type="ARBA" id="ARBA00000885"/>
    </source>
</evidence>
<evidence type="ECO:0000313" key="12">
    <source>
        <dbReference type="RefSeq" id="XP_046588131.1"/>
    </source>
</evidence>
<feature type="region of interest" description="Disordered" evidence="7">
    <location>
        <begin position="1"/>
        <end position="37"/>
    </location>
</feature>
<dbReference type="RefSeq" id="XP_046588134.1">
    <property type="nucleotide sequence ID" value="XM_046732178.1"/>
</dbReference>
<dbReference type="Gene3D" id="3.90.1750.10">
    <property type="entry name" value="Hect, E3 ligase catalytic domains"/>
    <property type="match status" value="1"/>
</dbReference>
<keyword evidence="5 6" id="KW-0833">Ubl conjugation pathway</keyword>
<dbReference type="EC" id="2.3.2.26" evidence="3"/>
<feature type="domain" description="WW" evidence="8">
    <location>
        <begin position="1029"/>
        <end position="1062"/>
    </location>
</feature>
<feature type="region of interest" description="Disordered" evidence="7">
    <location>
        <begin position="910"/>
        <end position="959"/>
    </location>
</feature>
<dbReference type="InterPro" id="IPR000569">
    <property type="entry name" value="HECT_dom"/>
</dbReference>
<evidence type="ECO:0000259" key="9">
    <source>
        <dbReference type="PROSITE" id="PS50237"/>
    </source>
</evidence>
<dbReference type="Proteomes" id="UP000829291">
    <property type="component" value="Chromosome 2"/>
</dbReference>
<feature type="compositionally biased region" description="Polar residues" evidence="7">
    <location>
        <begin position="922"/>
        <end position="937"/>
    </location>
</feature>
<feature type="region of interest" description="Disordered" evidence="7">
    <location>
        <begin position="805"/>
        <end position="839"/>
    </location>
</feature>
<evidence type="ECO:0000256" key="7">
    <source>
        <dbReference type="SAM" id="MobiDB-lite"/>
    </source>
</evidence>
<evidence type="ECO:0000313" key="13">
    <source>
        <dbReference type="RefSeq" id="XP_046588132.1"/>
    </source>
</evidence>
<dbReference type="RefSeq" id="XP_046588131.1">
    <property type="nucleotide sequence ID" value="XM_046732175.1"/>
</dbReference>
<dbReference type="CDD" id="cd00201">
    <property type="entry name" value="WW"/>
    <property type="match status" value="1"/>
</dbReference>
<dbReference type="SUPFAM" id="SSF51045">
    <property type="entry name" value="WW domain"/>
    <property type="match status" value="2"/>
</dbReference>
<comment type="catalytic activity">
    <reaction evidence="1">
        <text>S-ubiquitinyl-[E2 ubiquitin-conjugating enzyme]-L-cysteine + [acceptor protein]-L-lysine = [E2 ubiquitin-conjugating enzyme]-L-cysteine + N(6)-ubiquitinyl-[acceptor protein]-L-lysine.</text>
        <dbReference type="EC" id="2.3.2.26"/>
    </reaction>
</comment>
<evidence type="ECO:0000256" key="3">
    <source>
        <dbReference type="ARBA" id="ARBA00012485"/>
    </source>
</evidence>
<dbReference type="InterPro" id="IPR050409">
    <property type="entry name" value="E3_ubiq-protein_ligase"/>
</dbReference>
<protein>
    <recommendedName>
        <fullName evidence="3">HECT-type E3 ubiquitin transferase</fullName>
        <ecNumber evidence="3">2.3.2.26</ecNumber>
    </recommendedName>
</protein>
<dbReference type="Gene3D" id="3.30.2410.10">
    <property type="entry name" value="Hect, E3 ligase catalytic domain"/>
    <property type="match status" value="1"/>
</dbReference>
<dbReference type="InterPro" id="IPR035983">
    <property type="entry name" value="Hect_E3_ubiquitin_ligase"/>
</dbReference>
<dbReference type="RefSeq" id="XP_046588132.1">
    <property type="nucleotide sequence ID" value="XM_046732176.1"/>
</dbReference>
<evidence type="ECO:0000313" key="14">
    <source>
        <dbReference type="RefSeq" id="XP_046588133.1"/>
    </source>
</evidence>
<evidence type="ECO:0000256" key="4">
    <source>
        <dbReference type="ARBA" id="ARBA00022679"/>
    </source>
</evidence>
<proteinExistence type="predicted"/>
<feature type="domain" description="WW" evidence="8">
    <location>
        <begin position="854"/>
        <end position="887"/>
    </location>
</feature>
<feature type="compositionally biased region" description="Low complexity" evidence="7">
    <location>
        <begin position="668"/>
        <end position="678"/>
    </location>
</feature>
<dbReference type="SUPFAM" id="SSF56204">
    <property type="entry name" value="Hect, E3 ligase catalytic domain"/>
    <property type="match status" value="1"/>
</dbReference>
<dbReference type="PROSITE" id="PS50020">
    <property type="entry name" value="WW_DOMAIN_2"/>
    <property type="match status" value="2"/>
</dbReference>
<feature type="compositionally biased region" description="Polar residues" evidence="7">
    <location>
        <begin position="679"/>
        <end position="689"/>
    </location>
</feature>
<dbReference type="GeneID" id="107220248"/>
<dbReference type="RefSeq" id="XP_046588130.1">
    <property type="nucleotide sequence ID" value="XM_046732174.1"/>
</dbReference>
<keyword evidence="10" id="KW-1185">Reference proteome</keyword>
<dbReference type="PROSITE" id="PS50237">
    <property type="entry name" value="HECT"/>
    <property type="match status" value="1"/>
</dbReference>
<dbReference type="CDD" id="cd00078">
    <property type="entry name" value="HECTc"/>
    <property type="match status" value="1"/>
</dbReference>
<dbReference type="Pfam" id="PF00397">
    <property type="entry name" value="WW"/>
    <property type="match status" value="1"/>
</dbReference>
<dbReference type="PANTHER" id="PTHR11254:SF320">
    <property type="entry name" value="HECT-TYPE E3 UBIQUITIN TRANSFERASE"/>
    <property type="match status" value="1"/>
</dbReference>
<feature type="region of interest" description="Disordered" evidence="7">
    <location>
        <begin position="172"/>
        <end position="191"/>
    </location>
</feature>
<evidence type="ECO:0000256" key="6">
    <source>
        <dbReference type="PROSITE-ProRule" id="PRU00104"/>
    </source>
</evidence>
<dbReference type="PROSITE" id="PS01159">
    <property type="entry name" value="WW_DOMAIN_1"/>
    <property type="match status" value="1"/>
</dbReference>
<feature type="compositionally biased region" description="Polar residues" evidence="7">
    <location>
        <begin position="172"/>
        <end position="182"/>
    </location>
</feature>
<evidence type="ECO:0000313" key="15">
    <source>
        <dbReference type="RefSeq" id="XP_046588134.1"/>
    </source>
</evidence>
<feature type="region of interest" description="Disordered" evidence="7">
    <location>
        <begin position="476"/>
        <end position="496"/>
    </location>
</feature>
<feature type="compositionally biased region" description="Basic and acidic residues" evidence="7">
    <location>
        <begin position="938"/>
        <end position="951"/>
    </location>
</feature>
<dbReference type="RefSeq" id="XP_046588133.1">
    <property type="nucleotide sequence ID" value="XM_046732177.1"/>
</dbReference>
<dbReference type="SMART" id="SM00456">
    <property type="entry name" value="WW"/>
    <property type="match status" value="2"/>
</dbReference>
<keyword evidence="4" id="KW-0808">Transferase</keyword>
<evidence type="ECO:0000259" key="8">
    <source>
        <dbReference type="PROSITE" id="PS50020"/>
    </source>
</evidence>
<reference evidence="11 12" key="1">
    <citation type="submission" date="2025-05" db="UniProtKB">
        <authorList>
            <consortium name="RefSeq"/>
        </authorList>
    </citation>
    <scope>IDENTIFICATION</scope>
    <source>
        <tissue evidence="11 12">Thorax and Abdomen</tissue>
    </source>
</reference>
<dbReference type="Gene3D" id="2.20.70.10">
    <property type="match status" value="2"/>
</dbReference>
<dbReference type="SMART" id="SM00119">
    <property type="entry name" value="HECTc"/>
    <property type="match status" value="1"/>
</dbReference>
<dbReference type="Pfam" id="PF00632">
    <property type="entry name" value="HECT"/>
    <property type="match status" value="1"/>
</dbReference>
<dbReference type="InterPro" id="IPR036020">
    <property type="entry name" value="WW_dom_sf"/>
</dbReference>
<feature type="active site" description="Glycyl thioester intermediate" evidence="6">
    <location>
        <position position="1548"/>
    </location>
</feature>
<accession>A0ABM3FJC9</accession>
<dbReference type="InterPro" id="IPR001202">
    <property type="entry name" value="WW_dom"/>
</dbReference>